<evidence type="ECO:0000313" key="3">
    <source>
        <dbReference type="Proteomes" id="UP000677803"/>
    </source>
</evidence>
<organism evidence="2 3">
    <name type="scientific">Menidia menidia</name>
    <name type="common">Atlantic silverside</name>
    <dbReference type="NCBI Taxonomy" id="238744"/>
    <lineage>
        <taxon>Eukaryota</taxon>
        <taxon>Metazoa</taxon>
        <taxon>Chordata</taxon>
        <taxon>Craniata</taxon>
        <taxon>Vertebrata</taxon>
        <taxon>Euteleostomi</taxon>
        <taxon>Actinopterygii</taxon>
        <taxon>Neopterygii</taxon>
        <taxon>Teleostei</taxon>
        <taxon>Neoteleostei</taxon>
        <taxon>Acanthomorphata</taxon>
        <taxon>Ovalentaria</taxon>
        <taxon>Atherinomorphae</taxon>
        <taxon>Atheriniformes</taxon>
        <taxon>Atherinopsidae</taxon>
        <taxon>Menidiinae</taxon>
        <taxon>Menidia</taxon>
    </lineage>
</organism>
<reference evidence="2" key="1">
    <citation type="submission" date="2021-05" db="EMBL/GenBank/DDBJ databases">
        <authorList>
            <person name="Tigano A."/>
        </authorList>
    </citation>
    <scope>NUCLEOTIDE SEQUENCE</scope>
</reference>
<comment type="caution">
    <text evidence="2">The sequence shown here is derived from an EMBL/GenBank/DDBJ whole genome shotgun (WGS) entry which is preliminary data.</text>
</comment>
<dbReference type="AlphaFoldDB" id="A0A8S4B523"/>
<dbReference type="EMBL" id="CAJRST010011112">
    <property type="protein sequence ID" value="CAG5920634.1"/>
    <property type="molecule type" value="Genomic_DNA"/>
</dbReference>
<evidence type="ECO:0000256" key="1">
    <source>
        <dbReference type="SAM" id="MobiDB-lite"/>
    </source>
</evidence>
<sequence length="388" mass="44240">MGSRLSRQSSLDNENFSKKRRRLLDGAGEGERGSGGGGGGGDFLFALMLKSDKLPGMLRRTNHSPYARRVAWIKEIQKLLRDRRIEQATDVLRLLRKDLGLEGTSLNDILYKNAAFLNLVDPISHELLLSLAREMQCPKKDADTIKSSDKICRQLIYHLTPHSKWLRQSMSRRKSQAWALALAEDVFLKTTLQKKLSSESVDLSGIPLSSRDVRQVAFYLQNNRDSLVAVDISFTELHDESLRLLLPLLASLPKLSTLALNGNRLTLAILKDITEMLKEPKNFSSLAWIDLGNNVDIFTMPQPLLVALRRRCSLKSSLPTIYEYTEGQPYCYHLETSIEEPSHYDEEEEEEEEVEDDEDDVGNKYELEPWGLGEKQLSKEFTLHYCER</sequence>
<dbReference type="PANTHER" id="PTHR39654:SF5">
    <property type="entry name" value="LEUCINE-RICH REPEAT-CONTAINING PROTEIN 75B"/>
    <property type="match status" value="1"/>
</dbReference>
<evidence type="ECO:0000313" key="2">
    <source>
        <dbReference type="EMBL" id="CAG5920634.1"/>
    </source>
</evidence>
<name>A0A8S4B523_9TELE</name>
<dbReference type="Proteomes" id="UP000677803">
    <property type="component" value="Unassembled WGS sequence"/>
</dbReference>
<proteinExistence type="predicted"/>
<feature type="compositionally biased region" description="Acidic residues" evidence="1">
    <location>
        <begin position="345"/>
        <end position="360"/>
    </location>
</feature>
<dbReference type="InterPro" id="IPR032675">
    <property type="entry name" value="LRR_dom_sf"/>
</dbReference>
<dbReference type="SUPFAM" id="SSF52047">
    <property type="entry name" value="RNI-like"/>
    <property type="match status" value="1"/>
</dbReference>
<keyword evidence="3" id="KW-1185">Reference proteome</keyword>
<gene>
    <name evidence="2" type="ORF">MMEN_LOCUS10312</name>
</gene>
<protein>
    <submittedName>
        <fullName evidence="2">(Atlantic silverside) hypothetical protein</fullName>
    </submittedName>
</protein>
<dbReference type="Gene3D" id="3.80.10.10">
    <property type="entry name" value="Ribonuclease Inhibitor"/>
    <property type="match status" value="1"/>
</dbReference>
<feature type="region of interest" description="Disordered" evidence="1">
    <location>
        <begin position="340"/>
        <end position="363"/>
    </location>
</feature>
<dbReference type="OrthoDB" id="9979103at2759"/>
<accession>A0A8S4B523</accession>
<dbReference type="PANTHER" id="PTHR39654">
    <property type="entry name" value="LEUCINE-RICH REPEAT-CONTAINING PROTEIN 75A-LIKE ISOFORM X1"/>
    <property type="match status" value="1"/>
</dbReference>